<organism evidence="2 3">
    <name type="scientific">Halosimplex pelagicum</name>
    <dbReference type="NCBI Taxonomy" id="869886"/>
    <lineage>
        <taxon>Archaea</taxon>
        <taxon>Methanobacteriati</taxon>
        <taxon>Methanobacteriota</taxon>
        <taxon>Stenosarchaea group</taxon>
        <taxon>Halobacteria</taxon>
        <taxon>Halobacteriales</taxon>
        <taxon>Haloarculaceae</taxon>
        <taxon>Halosimplex</taxon>
    </lineage>
</organism>
<dbReference type="GeneID" id="56084118"/>
<evidence type="ECO:0000259" key="1">
    <source>
        <dbReference type="Pfam" id="PF12705"/>
    </source>
</evidence>
<name>A0A7D5TU94_9EURY</name>
<dbReference type="KEGG" id="hpel:HZS54_15975"/>
<dbReference type="InterPro" id="IPR038726">
    <property type="entry name" value="PDDEXK_AddAB-type"/>
</dbReference>
<dbReference type="Pfam" id="PF12705">
    <property type="entry name" value="PDDEXK_1"/>
    <property type="match status" value="1"/>
</dbReference>
<sequence>MSIQRAKPVDQLYRAVADYDVVLTPDAPLASAINRRVDVPQFGTFATTPRRLAAGRREQAEDRTAFLEVIERTDHDWQSISYAVGNVLQCWEHQGTAESILEYDRYVDGETSDVVEIMAELQSTSQSLTEYTVDAESLAVVGEQQLTTLERNILPDEYDRIDLFTEGTFDYPQFNIFDSSADIIDAILDTITAETANNVAVVLDANSRYSSLIQAAFDAAGVPYYGGPGFIDDPHHRAFLNLCRAGFRGGETTVADVKPVLTQMGIDVPIDHDNKRLHEAVIPETAWVREFCQSITDHTFADALDAYEAQTGADLTSFEAELATVGIAETPVSADTVDDLAYYLQTYEVSVDRENEGVLLADAKSAGYVDRPVVFHVGLDEDWTHSPPQRPWVDTEAQFQRYLDQFQLLIQSGVEQYYLVQDTRGGQPVTPCLYFGELLDDDYDQFSDLDAVSHRRPVTSSETGFEKADIDVEAETVEAISQSSLNSYVNSPRDYFFSRLVDGPDKDYFTEGNLFHDFAEFYVNHPEVIDDDAIEDVVDVMVEEARPLFSGTDEPLRRRTYRIGIETIVEYLDTRGPESEDFLTPASGWGRNFFADHFDEPIDSPLTERWFENTALGIKGKIDLVRAPDHLLDFKSGRKKSRRDVVKQAAVDPPSDTPNFQSALYLSHYRTVRPDEPIAFTFFHFLETLDDVITGDADLDDTMTTVRYYPWTFDEHVGSRQAYDTLLDGYNDCVATFEDLGFEAYAEIMGRLSFPDTAAKDELRDSEFATAFTDAVNAQTSGDVDAEKGCDQAIRALNGVRKKAFFQEGLDAVEQFVTESIEELIAYRRGDDRFPIAGAGDEPNYRRVDHRDLLLEGGQR</sequence>
<protein>
    <submittedName>
        <fullName evidence="2">PD-(D/E)XK nuclease family protein</fullName>
    </submittedName>
</protein>
<dbReference type="SUPFAM" id="SSF52540">
    <property type="entry name" value="P-loop containing nucleoside triphosphate hydrolases"/>
    <property type="match status" value="1"/>
</dbReference>
<dbReference type="InterPro" id="IPR027417">
    <property type="entry name" value="P-loop_NTPase"/>
</dbReference>
<reference evidence="2 3" key="1">
    <citation type="submission" date="2020-07" db="EMBL/GenBank/DDBJ databases">
        <title>Halosimplex litoreum sp. nov. and Halosimplex rubrum sp. nov., isolated from different salt environments.</title>
        <authorList>
            <person name="Cui H."/>
        </authorList>
    </citation>
    <scope>NUCLEOTIDE SEQUENCE [LARGE SCALE GENOMIC DNA]</scope>
    <source>
        <strain evidence="2 3">R2</strain>
    </source>
</reference>
<keyword evidence="3" id="KW-1185">Reference proteome</keyword>
<dbReference type="AlphaFoldDB" id="A0A7D5TU94"/>
<dbReference type="EMBL" id="CP058909">
    <property type="protein sequence ID" value="QLH83032.1"/>
    <property type="molecule type" value="Genomic_DNA"/>
</dbReference>
<evidence type="ECO:0000313" key="3">
    <source>
        <dbReference type="Proteomes" id="UP000509346"/>
    </source>
</evidence>
<dbReference type="OrthoDB" id="319934at2157"/>
<proteinExistence type="predicted"/>
<dbReference type="RefSeq" id="WP_179918089.1">
    <property type="nucleotide sequence ID" value="NZ_CP058909.1"/>
</dbReference>
<accession>A0A7D5TU94</accession>
<evidence type="ECO:0000313" key="2">
    <source>
        <dbReference type="EMBL" id="QLH83032.1"/>
    </source>
</evidence>
<dbReference type="Proteomes" id="UP000509346">
    <property type="component" value="Chromosome"/>
</dbReference>
<feature type="domain" description="PD-(D/E)XK endonuclease-like" evidence="1">
    <location>
        <begin position="480"/>
        <end position="685"/>
    </location>
</feature>
<gene>
    <name evidence="2" type="ORF">HZS54_15975</name>
</gene>